<feature type="region of interest" description="Disordered" evidence="5">
    <location>
        <begin position="151"/>
        <end position="170"/>
    </location>
</feature>
<proteinExistence type="predicted"/>
<evidence type="ECO:0000256" key="4">
    <source>
        <dbReference type="ARBA" id="ARBA00023008"/>
    </source>
</evidence>
<keyword evidence="6" id="KW-1133">Transmembrane helix</keyword>
<evidence type="ECO:0000259" key="8">
    <source>
        <dbReference type="Pfam" id="PF04234"/>
    </source>
</evidence>
<dbReference type="EMBL" id="JAIBOA010000001">
    <property type="protein sequence ID" value="MBW8480765.1"/>
    <property type="molecule type" value="Genomic_DNA"/>
</dbReference>
<evidence type="ECO:0000256" key="1">
    <source>
        <dbReference type="ARBA" id="ARBA00004196"/>
    </source>
</evidence>
<evidence type="ECO:0000256" key="6">
    <source>
        <dbReference type="SAM" id="Phobius"/>
    </source>
</evidence>
<organism evidence="9 10">
    <name type="scientific">Actinomadura parmotrematis</name>
    <dbReference type="NCBI Taxonomy" id="2864039"/>
    <lineage>
        <taxon>Bacteria</taxon>
        <taxon>Bacillati</taxon>
        <taxon>Actinomycetota</taxon>
        <taxon>Actinomycetes</taxon>
        <taxon>Streptosporangiales</taxon>
        <taxon>Thermomonosporaceae</taxon>
        <taxon>Actinomadura</taxon>
    </lineage>
</organism>
<dbReference type="InterPro" id="IPR007348">
    <property type="entry name" value="CopC_dom"/>
</dbReference>
<dbReference type="InterPro" id="IPR014755">
    <property type="entry name" value="Cu-Rt/internalin_Ig-like"/>
</dbReference>
<evidence type="ECO:0000256" key="7">
    <source>
        <dbReference type="SAM" id="SignalP"/>
    </source>
</evidence>
<keyword evidence="6" id="KW-0472">Membrane</keyword>
<keyword evidence="4" id="KW-0186">Copper</keyword>
<dbReference type="InterPro" id="IPR032694">
    <property type="entry name" value="CopC/D"/>
</dbReference>
<feature type="region of interest" description="Disordered" evidence="5">
    <location>
        <begin position="203"/>
        <end position="236"/>
    </location>
</feature>
<feature type="compositionally biased region" description="Basic and acidic residues" evidence="5">
    <location>
        <begin position="221"/>
        <end position="236"/>
    </location>
</feature>
<gene>
    <name evidence="9" type="ORF">K1Y72_00195</name>
</gene>
<dbReference type="InterPro" id="IPR014756">
    <property type="entry name" value="Ig_E-set"/>
</dbReference>
<comment type="caution">
    <text evidence="9">The sequence shown here is derived from an EMBL/GenBank/DDBJ whole genome shotgun (WGS) entry which is preliminary data.</text>
</comment>
<evidence type="ECO:0000313" key="9">
    <source>
        <dbReference type="EMBL" id="MBW8480765.1"/>
    </source>
</evidence>
<dbReference type="RefSeq" id="WP_220162014.1">
    <property type="nucleotide sequence ID" value="NZ_JAIBOA010000001.1"/>
</dbReference>
<feature type="domain" description="CopC" evidence="8">
    <location>
        <begin position="36"/>
        <end position="121"/>
    </location>
</feature>
<feature type="compositionally biased region" description="Low complexity" evidence="5">
    <location>
        <begin position="203"/>
        <end position="217"/>
    </location>
</feature>
<keyword evidence="3 7" id="KW-0732">Signal</keyword>
<dbReference type="Proteomes" id="UP000774570">
    <property type="component" value="Unassembled WGS sequence"/>
</dbReference>
<feature type="chain" id="PRO_5046700967" evidence="7">
    <location>
        <begin position="36"/>
        <end position="236"/>
    </location>
</feature>
<dbReference type="PANTHER" id="PTHR34820:SF4">
    <property type="entry name" value="INNER MEMBRANE PROTEIN YEBZ"/>
    <property type="match status" value="1"/>
</dbReference>
<reference evidence="9 10" key="1">
    <citation type="submission" date="2021-07" db="EMBL/GenBank/DDBJ databases">
        <title>Actinomadura sp. PM05-2 isolated from lichen.</title>
        <authorList>
            <person name="Somphong A."/>
            <person name="Phongsopitanun W."/>
            <person name="Tanasupawat S."/>
            <person name="Peongsungnone V."/>
        </authorList>
    </citation>
    <scope>NUCLEOTIDE SEQUENCE [LARGE SCALE GENOMIC DNA]</scope>
    <source>
        <strain evidence="9 10">PM05-2</strain>
    </source>
</reference>
<accession>A0ABS7FL62</accession>
<evidence type="ECO:0000256" key="3">
    <source>
        <dbReference type="ARBA" id="ARBA00022729"/>
    </source>
</evidence>
<comment type="subcellular location">
    <subcellularLocation>
        <location evidence="1">Cell envelope</location>
    </subcellularLocation>
</comment>
<keyword evidence="6" id="KW-0812">Transmembrane</keyword>
<dbReference type="Pfam" id="PF04234">
    <property type="entry name" value="CopC"/>
    <property type="match status" value="1"/>
</dbReference>
<evidence type="ECO:0000256" key="2">
    <source>
        <dbReference type="ARBA" id="ARBA00022723"/>
    </source>
</evidence>
<feature type="signal peptide" evidence="7">
    <location>
        <begin position="1"/>
        <end position="35"/>
    </location>
</feature>
<evidence type="ECO:0000256" key="5">
    <source>
        <dbReference type="SAM" id="MobiDB-lite"/>
    </source>
</evidence>
<dbReference type="PANTHER" id="PTHR34820">
    <property type="entry name" value="INNER MEMBRANE PROTEIN YEBZ"/>
    <property type="match status" value="1"/>
</dbReference>
<dbReference type="SUPFAM" id="SSF81296">
    <property type="entry name" value="E set domains"/>
    <property type="match status" value="1"/>
</dbReference>
<evidence type="ECO:0000313" key="10">
    <source>
        <dbReference type="Proteomes" id="UP000774570"/>
    </source>
</evidence>
<sequence>MKRPTFRPLRRAGVAAALAALSGAVLFGTATPALAHTRLVSSTPGKDATAAGVTRIELVFSDKISVAKVVVKDGHGKTFQSGAAAHEGTKVTQRLTGALPAGQYTVAYAVVGEDGHRVQGDDLSFTAAPAAAGAEAAPSEGAAAAVPVTAPTDTVPAEVDEKADKAEGGSGTTKWIMIGVGALVGIGIGVGIVAFAKRRKPAAKAGTPAAPAAPAAGDGDGADRTDAAAGDDAARK</sequence>
<dbReference type="Gene3D" id="2.60.40.1220">
    <property type="match status" value="1"/>
</dbReference>
<feature type="transmembrane region" description="Helical" evidence="6">
    <location>
        <begin position="175"/>
        <end position="196"/>
    </location>
</feature>
<keyword evidence="2" id="KW-0479">Metal-binding</keyword>
<protein>
    <submittedName>
        <fullName evidence="9">Copper resistance protein CopC</fullName>
    </submittedName>
</protein>
<name>A0ABS7FL62_9ACTN</name>
<keyword evidence="10" id="KW-1185">Reference proteome</keyword>